<protein>
    <submittedName>
        <fullName evidence="9">Magnesium and cobalt transport protein</fullName>
    </submittedName>
</protein>
<organism evidence="9 10">
    <name type="scientific">Acholeplasma brassicae</name>
    <dbReference type="NCBI Taxonomy" id="61635"/>
    <lineage>
        <taxon>Bacteria</taxon>
        <taxon>Bacillati</taxon>
        <taxon>Mycoplasmatota</taxon>
        <taxon>Mollicutes</taxon>
        <taxon>Acholeplasmatales</taxon>
        <taxon>Acholeplasmataceae</taxon>
        <taxon>Acholeplasma</taxon>
    </lineage>
</organism>
<dbReference type="PANTHER" id="PTHR46494:SF1">
    <property type="entry name" value="CORA FAMILY METAL ION TRANSPORTER (EUROFUNG)"/>
    <property type="match status" value="1"/>
</dbReference>
<reference evidence="9 10" key="1">
    <citation type="journal article" date="2013" name="J. Mol. Microbiol. Biotechnol.">
        <title>Analysis of the Complete Genomes of Acholeplasma brassicae , A. palmae and A. laidlawii and Their Comparison to the Obligate Parasites from ' Candidatus Phytoplasma'.</title>
        <authorList>
            <person name="Kube M."/>
            <person name="Siewert C."/>
            <person name="Migdoll A.M."/>
            <person name="Duduk B."/>
            <person name="Holz S."/>
            <person name="Rabus R."/>
            <person name="Seemuller E."/>
            <person name="Mitrovic J."/>
            <person name="Muller I."/>
            <person name="Buttner C."/>
            <person name="Reinhardt R."/>
        </authorList>
    </citation>
    <scope>NUCLEOTIDE SEQUENCE [LARGE SCALE GENOMIC DNA]</scope>
    <source>
        <strain evidence="10">0502</strain>
    </source>
</reference>
<dbReference type="KEGG" id="abra:BN85314520"/>
<feature type="transmembrane region" description="Helical" evidence="8">
    <location>
        <begin position="309"/>
        <end position="327"/>
    </location>
</feature>
<evidence type="ECO:0000313" key="9">
    <source>
        <dbReference type="EMBL" id="CCV66473.1"/>
    </source>
</evidence>
<evidence type="ECO:0000256" key="7">
    <source>
        <dbReference type="ARBA" id="ARBA00023136"/>
    </source>
</evidence>
<dbReference type="Pfam" id="PF01544">
    <property type="entry name" value="CorA"/>
    <property type="match status" value="1"/>
</dbReference>
<dbReference type="GO" id="GO:0015095">
    <property type="term" value="F:magnesium ion transmembrane transporter activity"/>
    <property type="evidence" value="ECO:0007669"/>
    <property type="project" value="TreeGrafter"/>
</dbReference>
<dbReference type="GO" id="GO:0015087">
    <property type="term" value="F:cobalt ion transmembrane transporter activity"/>
    <property type="evidence" value="ECO:0007669"/>
    <property type="project" value="TreeGrafter"/>
</dbReference>
<dbReference type="OrthoDB" id="9803416at2"/>
<comment type="subcellular location">
    <subcellularLocation>
        <location evidence="1">Cell membrane</location>
        <topology evidence="1">Multi-pass membrane protein</topology>
    </subcellularLocation>
</comment>
<dbReference type="EMBL" id="FO681348">
    <property type="protein sequence ID" value="CCV66473.1"/>
    <property type="molecule type" value="Genomic_DNA"/>
</dbReference>
<evidence type="ECO:0000256" key="8">
    <source>
        <dbReference type="SAM" id="Phobius"/>
    </source>
</evidence>
<evidence type="ECO:0000256" key="4">
    <source>
        <dbReference type="ARBA" id="ARBA00022475"/>
    </source>
</evidence>
<evidence type="ECO:0000256" key="3">
    <source>
        <dbReference type="ARBA" id="ARBA00022448"/>
    </source>
</evidence>
<keyword evidence="10" id="KW-1185">Reference proteome</keyword>
<keyword evidence="6 8" id="KW-1133">Transmembrane helix</keyword>
<dbReference type="HOGENOM" id="CLU_007127_4_0_14"/>
<dbReference type="Gene3D" id="3.30.460.20">
    <property type="entry name" value="CorA soluble domain-like"/>
    <property type="match status" value="1"/>
</dbReference>
<dbReference type="GO" id="GO:0050897">
    <property type="term" value="F:cobalt ion binding"/>
    <property type="evidence" value="ECO:0007669"/>
    <property type="project" value="TreeGrafter"/>
</dbReference>
<keyword evidence="4" id="KW-1003">Cell membrane</keyword>
<dbReference type="PANTHER" id="PTHR46494">
    <property type="entry name" value="CORA FAMILY METAL ION TRANSPORTER (EUROFUNG)"/>
    <property type="match status" value="1"/>
</dbReference>
<name>U4KSB3_9MOLU</name>
<proteinExistence type="inferred from homology"/>
<evidence type="ECO:0000256" key="6">
    <source>
        <dbReference type="ARBA" id="ARBA00022989"/>
    </source>
</evidence>
<dbReference type="InterPro" id="IPR002523">
    <property type="entry name" value="MgTranspt_CorA/ZnTranspt_ZntB"/>
</dbReference>
<dbReference type="AlphaFoldDB" id="U4KSB3"/>
<dbReference type="GO" id="GO:0000287">
    <property type="term" value="F:magnesium ion binding"/>
    <property type="evidence" value="ECO:0007669"/>
    <property type="project" value="TreeGrafter"/>
</dbReference>
<gene>
    <name evidence="9" type="primary">corA</name>
    <name evidence="9" type="ORF">BN85314520</name>
</gene>
<evidence type="ECO:0000256" key="5">
    <source>
        <dbReference type="ARBA" id="ARBA00022692"/>
    </source>
</evidence>
<sequence length="334" mass="39980">MRIKDYFTPKSLVYTGAHDNVKTTIKHYFYDNELRVTDTFKKNGEKSYIQVIGLSDVNVIEGLREIYPIDSLTLEDVFNVHQRVKIEDKGDYIFSVFHIVYIKDNEAFEDYLSLLMFENTLISFHEKEPLYLDALYPLLENYKEIKEKGVDYLYYHILDIITDHHLDVADESMRFLDEFEADILDSKRVNQEDFYQIRKSLLRIKGITSPVHPQLEKALMNQKLFKKDSEAYFEDLKDHFKRLDDNIQEQRELTRHLLDLHMNNQSNQMNQIMKTLTLFSAIFIPLSFLTGFFGMNFRYFDVLEYKHSLMIFILLCVLLTLGMLYFFKRLKYFK</sequence>
<dbReference type="SUPFAM" id="SSF143865">
    <property type="entry name" value="CorA soluble domain-like"/>
    <property type="match status" value="1"/>
</dbReference>
<dbReference type="RefSeq" id="WP_030005333.1">
    <property type="nucleotide sequence ID" value="NC_022549.1"/>
</dbReference>
<dbReference type="Proteomes" id="UP000032737">
    <property type="component" value="Chromosome"/>
</dbReference>
<evidence type="ECO:0000256" key="2">
    <source>
        <dbReference type="ARBA" id="ARBA00009765"/>
    </source>
</evidence>
<comment type="similarity">
    <text evidence="2">Belongs to the CorA metal ion transporter (MIT) (TC 1.A.35) family.</text>
</comment>
<keyword evidence="5 8" id="KW-0812">Transmembrane</keyword>
<evidence type="ECO:0000313" key="10">
    <source>
        <dbReference type="Proteomes" id="UP000032737"/>
    </source>
</evidence>
<dbReference type="GO" id="GO:0005886">
    <property type="term" value="C:plasma membrane"/>
    <property type="evidence" value="ECO:0007669"/>
    <property type="project" value="UniProtKB-SubCell"/>
</dbReference>
<dbReference type="InterPro" id="IPR045861">
    <property type="entry name" value="CorA_cytoplasmic_dom"/>
</dbReference>
<dbReference type="InterPro" id="IPR045863">
    <property type="entry name" value="CorA_TM1_TM2"/>
</dbReference>
<keyword evidence="7 8" id="KW-0472">Membrane</keyword>
<feature type="transmembrane region" description="Helical" evidence="8">
    <location>
        <begin position="276"/>
        <end position="297"/>
    </location>
</feature>
<keyword evidence="3" id="KW-0813">Transport</keyword>
<dbReference type="Gene3D" id="1.20.58.340">
    <property type="entry name" value="Magnesium transport protein CorA, transmembrane region"/>
    <property type="match status" value="2"/>
</dbReference>
<dbReference type="SUPFAM" id="SSF144083">
    <property type="entry name" value="Magnesium transport protein CorA, transmembrane region"/>
    <property type="match status" value="1"/>
</dbReference>
<accession>U4KSB3</accession>
<evidence type="ECO:0000256" key="1">
    <source>
        <dbReference type="ARBA" id="ARBA00004651"/>
    </source>
</evidence>